<accession>A4X3R5</accession>
<dbReference type="EC" id="4.3.1.12" evidence="2"/>
<protein>
    <submittedName>
        <fullName evidence="2">Ornithine cyclodeaminase</fullName>
        <ecNumber evidence="2">4.3.1.12</ecNumber>
    </submittedName>
</protein>
<reference evidence="3" key="1">
    <citation type="journal article" date="2007" name="Proc. Natl. Acad. Sci. U.S.A.">
        <title>Genome sequencing reveals complex secondary metabolome in the marine actinomycete Salinispora tropica.</title>
        <authorList>
            <person name="Udwary D.W."/>
            <person name="Zeigler L."/>
            <person name="Asolkar R.N."/>
            <person name="Singan V."/>
            <person name="Lapidus A."/>
            <person name="Fenical W."/>
            <person name="Jensen P.R."/>
            <person name="Moore B.S."/>
        </authorList>
    </citation>
    <scope>NUCLEOTIDE SEQUENCE [LARGE SCALE GENOMIC DNA]</scope>
    <source>
        <strain evidence="3">ATCC BAA-916 / DSM 44818 / CNB-440</strain>
    </source>
</reference>
<evidence type="ECO:0000313" key="3">
    <source>
        <dbReference type="Proteomes" id="UP000000235"/>
    </source>
</evidence>
<dbReference type="AlphaFoldDB" id="A4X3R5"/>
<dbReference type="InterPro" id="IPR003462">
    <property type="entry name" value="ODC_Mu_crystall"/>
</dbReference>
<dbReference type="PANTHER" id="PTHR13812:SF19">
    <property type="entry name" value="KETIMINE REDUCTASE MU-CRYSTALLIN"/>
    <property type="match status" value="1"/>
</dbReference>
<dbReference type="InterPro" id="IPR036291">
    <property type="entry name" value="NAD(P)-bd_dom_sf"/>
</dbReference>
<comment type="similarity">
    <text evidence="1">Belongs to the ornithine cyclodeaminase/mu-crystallin family.</text>
</comment>
<dbReference type="eggNOG" id="COG2423">
    <property type="taxonomic scope" value="Bacteria"/>
</dbReference>
<dbReference type="EMBL" id="CP000667">
    <property type="protein sequence ID" value="ABP53515.1"/>
    <property type="molecule type" value="Genomic_DNA"/>
</dbReference>
<dbReference type="InterPro" id="IPR023401">
    <property type="entry name" value="ODC_N"/>
</dbReference>
<evidence type="ECO:0000313" key="2">
    <source>
        <dbReference type="EMBL" id="ABP53515.1"/>
    </source>
</evidence>
<dbReference type="Pfam" id="PF02423">
    <property type="entry name" value="OCD_Mu_crystall"/>
    <property type="match status" value="1"/>
</dbReference>
<dbReference type="PIRSF" id="PIRSF001439">
    <property type="entry name" value="CryM"/>
    <property type="match status" value="1"/>
</dbReference>
<dbReference type="HOGENOM" id="CLU_042088_1_1_11"/>
<dbReference type="GO" id="GO:0016491">
    <property type="term" value="F:oxidoreductase activity"/>
    <property type="evidence" value="ECO:0007669"/>
    <property type="project" value="UniProtKB-ARBA"/>
</dbReference>
<dbReference type="GO" id="GO:0019752">
    <property type="term" value="P:carboxylic acid metabolic process"/>
    <property type="evidence" value="ECO:0007669"/>
    <property type="project" value="UniProtKB-ARBA"/>
</dbReference>
<dbReference type="GO" id="GO:0042562">
    <property type="term" value="F:hormone binding"/>
    <property type="evidence" value="ECO:0007669"/>
    <property type="project" value="TreeGrafter"/>
</dbReference>
<dbReference type="Gene3D" id="3.40.50.720">
    <property type="entry name" value="NAD(P)-binding Rossmann-like Domain"/>
    <property type="match status" value="1"/>
</dbReference>
<dbReference type="FunFam" id="3.40.50.720:FF:000311">
    <property type="entry name" value="Ornithine cyclodeaminase"/>
    <property type="match status" value="1"/>
</dbReference>
<sequence>MLLLSGKQVLELYSPADAYQVIADVMRRYSGGGVVQPVRTVLSSDRDASLFASMPCHVSGEVDSGFGLKAVLHVPGNAERGLVSHVGAILVFHPDTGQPLAVIDAAAVTSLRTAAASAVATDALARADAGDLALLGAGVQARSHLVAMNRIRTLRRVRVWNRTPAHAEQFRAWARSLVEVDVELMPTPAAALRGADVVCTTLGSSDPVVSAADIAPGCHVNAVGASVPSKRELDSEAVASCSVFVDSREAAMRESSEITMPLAERLIPGDWYFPEIGEVLLGRHPGRTDRDERTLYKSLGMAAQDVASGFAIVRAAQRLGVGTVTDIFS</sequence>
<proteinExistence type="inferred from homology"/>
<gene>
    <name evidence="2" type="ordered locus">Strop_1041</name>
</gene>
<dbReference type="STRING" id="369723.Strop_1041"/>
<dbReference type="GO" id="GO:0005737">
    <property type="term" value="C:cytoplasm"/>
    <property type="evidence" value="ECO:0007669"/>
    <property type="project" value="TreeGrafter"/>
</dbReference>
<keyword evidence="2" id="KW-0456">Lyase</keyword>
<dbReference type="GO" id="GO:0008473">
    <property type="term" value="F:ornithine cyclodeaminase activity"/>
    <property type="evidence" value="ECO:0007669"/>
    <property type="project" value="UniProtKB-EC"/>
</dbReference>
<organism evidence="2 3">
    <name type="scientific">Salinispora tropica (strain ATCC BAA-916 / DSM 44818 / JCM 13857 / NBRC 105044 / CNB-440)</name>
    <dbReference type="NCBI Taxonomy" id="369723"/>
    <lineage>
        <taxon>Bacteria</taxon>
        <taxon>Bacillati</taxon>
        <taxon>Actinomycetota</taxon>
        <taxon>Actinomycetes</taxon>
        <taxon>Micromonosporales</taxon>
        <taxon>Micromonosporaceae</taxon>
        <taxon>Salinispora</taxon>
    </lineage>
</organism>
<dbReference type="PANTHER" id="PTHR13812">
    <property type="entry name" value="KETIMINE REDUCTASE MU-CRYSTALLIN"/>
    <property type="match status" value="1"/>
</dbReference>
<dbReference type="Gene3D" id="3.30.1780.10">
    <property type="entry name" value="ornithine cyclodeaminase, domain 1"/>
    <property type="match status" value="1"/>
</dbReference>
<dbReference type="RefSeq" id="WP_011904949.1">
    <property type="nucleotide sequence ID" value="NC_009380.1"/>
</dbReference>
<keyword evidence="3" id="KW-1185">Reference proteome</keyword>
<evidence type="ECO:0000256" key="1">
    <source>
        <dbReference type="ARBA" id="ARBA00008903"/>
    </source>
</evidence>
<dbReference type="SUPFAM" id="SSF51735">
    <property type="entry name" value="NAD(P)-binding Rossmann-fold domains"/>
    <property type="match status" value="1"/>
</dbReference>
<dbReference type="KEGG" id="stp:Strop_1041"/>
<dbReference type="PATRIC" id="fig|369723.5.peg.1064"/>
<dbReference type="Proteomes" id="UP000000235">
    <property type="component" value="Chromosome"/>
</dbReference>
<name>A4X3R5_SALTO</name>